<dbReference type="InterPro" id="IPR035996">
    <property type="entry name" value="4pyrrol_Methylase_sf"/>
</dbReference>
<evidence type="ECO:0000256" key="1">
    <source>
        <dbReference type="ARBA" id="ARBA00005010"/>
    </source>
</evidence>
<dbReference type="Pfam" id="PF10414">
    <property type="entry name" value="CysG_dimeriser"/>
    <property type="match status" value="1"/>
</dbReference>
<dbReference type="SUPFAM" id="SSF53790">
    <property type="entry name" value="Tetrapyrrole methylase"/>
    <property type="match status" value="1"/>
</dbReference>
<feature type="domain" description="Sirohaem synthase dimerisation" evidence="8">
    <location>
        <begin position="151"/>
        <end position="208"/>
    </location>
</feature>
<dbReference type="Gene3D" id="1.10.8.210">
    <property type="entry name" value="Sirohaem synthase, dimerisation domain"/>
    <property type="match status" value="1"/>
</dbReference>
<feature type="domain" description="Siroheme synthase central" evidence="9">
    <location>
        <begin position="120"/>
        <end position="146"/>
    </location>
</feature>
<proteinExistence type="predicted"/>
<accession>A0A7G9SRA0</accession>
<evidence type="ECO:0000313" key="11">
    <source>
        <dbReference type="Proteomes" id="UP000515804"/>
    </source>
</evidence>
<dbReference type="InterPro" id="IPR000878">
    <property type="entry name" value="4pyrrol_Mease"/>
</dbReference>
<dbReference type="PANTHER" id="PTHR35330">
    <property type="entry name" value="SIROHEME BIOSYNTHESIS PROTEIN MET8"/>
    <property type="match status" value="1"/>
</dbReference>
<dbReference type="SUPFAM" id="SSF51735">
    <property type="entry name" value="NAD(P)-binding Rossmann-fold domains"/>
    <property type="match status" value="1"/>
</dbReference>
<dbReference type="Pfam" id="PF14824">
    <property type="entry name" value="Sirohm_synth_M"/>
    <property type="match status" value="1"/>
</dbReference>
<dbReference type="InterPro" id="IPR014777">
    <property type="entry name" value="4pyrrole_Mease_sub1"/>
</dbReference>
<keyword evidence="5" id="KW-0627">Porphyrin biosynthesis</keyword>
<dbReference type="InterPro" id="IPR036291">
    <property type="entry name" value="NAD(P)-bd_dom_sf"/>
</dbReference>
<organism evidence="10 11">
    <name type="scientific">Thermomonas carbonis</name>
    <dbReference type="NCBI Taxonomy" id="1463158"/>
    <lineage>
        <taxon>Bacteria</taxon>
        <taxon>Pseudomonadati</taxon>
        <taxon>Pseudomonadota</taxon>
        <taxon>Gammaproteobacteria</taxon>
        <taxon>Lysobacterales</taxon>
        <taxon>Lysobacteraceae</taxon>
        <taxon>Thermomonas</taxon>
    </lineage>
</organism>
<dbReference type="InterPro" id="IPR019478">
    <property type="entry name" value="Sirohaem_synthase_dimer_dom"/>
</dbReference>
<comment type="catalytic activity">
    <reaction evidence="6">
        <text>precorrin-2 + NAD(+) = sirohydrochlorin + NADH + 2 H(+)</text>
        <dbReference type="Rhea" id="RHEA:15613"/>
        <dbReference type="ChEBI" id="CHEBI:15378"/>
        <dbReference type="ChEBI" id="CHEBI:57540"/>
        <dbReference type="ChEBI" id="CHEBI:57945"/>
        <dbReference type="ChEBI" id="CHEBI:58351"/>
        <dbReference type="ChEBI" id="CHEBI:58827"/>
        <dbReference type="EC" id="1.3.1.76"/>
    </reaction>
</comment>
<sequence>MPLFPLFADLHGREVLVVGGGEVATRKIQALLRAGARVLIYARELAPALQALAVEGRLHRLEGDAVDPQWIERAWLVVAATDDHALNRELAGIAAAAKRWINVVDDAELSSYQVPAVVDRDPITIAISSAGAAPMLARQLRERLEAEIDPSLGDLARLFARHRGRIRQRLPAMRERRDWFERMLTGDIPALLRAGDIDAAEHAFEAALAERGTRRVAGSVALIGCGDGDPGLLTLRALRLLNQADLILVGDGVAQAIIDIARRDATMQPLPTTDDLVELLSAHVQAGLHVVCLRPGSGFTDAGSRGLRNALSERGHACETLPGAVWPGD</sequence>
<dbReference type="EMBL" id="CP060719">
    <property type="protein sequence ID" value="QNN70375.1"/>
    <property type="molecule type" value="Genomic_DNA"/>
</dbReference>
<dbReference type="Pfam" id="PF13241">
    <property type="entry name" value="NAD_binding_7"/>
    <property type="match status" value="1"/>
</dbReference>
<evidence type="ECO:0000259" key="7">
    <source>
        <dbReference type="Pfam" id="PF00590"/>
    </source>
</evidence>
<dbReference type="InterPro" id="IPR006367">
    <property type="entry name" value="Sirohaem_synthase_N"/>
</dbReference>
<evidence type="ECO:0000259" key="8">
    <source>
        <dbReference type="Pfam" id="PF10414"/>
    </source>
</evidence>
<evidence type="ECO:0000256" key="2">
    <source>
        <dbReference type="ARBA" id="ARBA00012400"/>
    </source>
</evidence>
<dbReference type="AlphaFoldDB" id="A0A7G9SRA0"/>
<dbReference type="Gene3D" id="3.40.50.720">
    <property type="entry name" value="NAD(P)-binding Rossmann-like Domain"/>
    <property type="match status" value="1"/>
</dbReference>
<name>A0A7G9SRA0_9GAMM</name>
<dbReference type="EC" id="1.3.1.76" evidence="2"/>
<dbReference type="KEGG" id="tcn:H9L16_01675"/>
<comment type="pathway">
    <text evidence="1">Porphyrin-containing compound metabolism; siroheme biosynthesis; sirohydrochlorin from precorrin-2: step 1/1.</text>
</comment>
<dbReference type="GO" id="GO:0019354">
    <property type="term" value="P:siroheme biosynthetic process"/>
    <property type="evidence" value="ECO:0007669"/>
    <property type="project" value="UniProtKB-UniPathway"/>
</dbReference>
<dbReference type="InterPro" id="IPR037115">
    <property type="entry name" value="Sirohaem_synt_dimer_dom_sf"/>
</dbReference>
<evidence type="ECO:0000256" key="4">
    <source>
        <dbReference type="ARBA" id="ARBA00023027"/>
    </source>
</evidence>
<dbReference type="Proteomes" id="UP000515804">
    <property type="component" value="Chromosome"/>
</dbReference>
<reference evidence="10 11" key="1">
    <citation type="submission" date="2020-08" db="EMBL/GenBank/DDBJ databases">
        <title>Genome sequence of Thermomonas carbonis KCTC 42013T.</title>
        <authorList>
            <person name="Hyun D.-W."/>
            <person name="Bae J.-W."/>
        </authorList>
    </citation>
    <scope>NUCLEOTIDE SEQUENCE [LARGE SCALE GENOMIC DNA]</scope>
    <source>
        <strain evidence="10 11">KCTC 42013</strain>
    </source>
</reference>
<dbReference type="NCBIfam" id="TIGR01470">
    <property type="entry name" value="cysG_Nterm"/>
    <property type="match status" value="1"/>
</dbReference>
<dbReference type="GO" id="GO:0008168">
    <property type="term" value="F:methyltransferase activity"/>
    <property type="evidence" value="ECO:0007669"/>
    <property type="project" value="InterPro"/>
</dbReference>
<dbReference type="SUPFAM" id="SSF75615">
    <property type="entry name" value="Siroheme synthase middle domains-like"/>
    <property type="match status" value="1"/>
</dbReference>
<protein>
    <recommendedName>
        <fullName evidence="2">precorrin-2 dehydrogenase</fullName>
        <ecNumber evidence="2">1.3.1.76</ecNumber>
    </recommendedName>
</protein>
<evidence type="ECO:0000256" key="3">
    <source>
        <dbReference type="ARBA" id="ARBA00023002"/>
    </source>
</evidence>
<keyword evidence="3" id="KW-0560">Oxidoreductase</keyword>
<evidence type="ECO:0000313" key="10">
    <source>
        <dbReference type="EMBL" id="QNN70375.1"/>
    </source>
</evidence>
<dbReference type="InterPro" id="IPR028281">
    <property type="entry name" value="Sirohaem_synthase_central"/>
</dbReference>
<keyword evidence="4" id="KW-0520">NAD</keyword>
<dbReference type="Gene3D" id="3.40.1010.10">
    <property type="entry name" value="Cobalt-precorrin-4 Transmethylase, Domain 1"/>
    <property type="match status" value="1"/>
</dbReference>
<dbReference type="PANTHER" id="PTHR35330:SF1">
    <property type="entry name" value="SIROHEME BIOSYNTHESIS PROTEIN MET8"/>
    <property type="match status" value="1"/>
</dbReference>
<dbReference type="Pfam" id="PF00590">
    <property type="entry name" value="TP_methylase"/>
    <property type="match status" value="1"/>
</dbReference>
<evidence type="ECO:0000256" key="6">
    <source>
        <dbReference type="ARBA" id="ARBA00047561"/>
    </source>
</evidence>
<dbReference type="GO" id="GO:0043115">
    <property type="term" value="F:precorrin-2 dehydrogenase activity"/>
    <property type="evidence" value="ECO:0007669"/>
    <property type="project" value="UniProtKB-EC"/>
</dbReference>
<keyword evidence="11" id="KW-1185">Reference proteome</keyword>
<feature type="domain" description="Tetrapyrrole methylase" evidence="7">
    <location>
        <begin position="220"/>
        <end position="324"/>
    </location>
</feature>
<dbReference type="GO" id="GO:0004325">
    <property type="term" value="F:ferrochelatase activity"/>
    <property type="evidence" value="ECO:0007669"/>
    <property type="project" value="InterPro"/>
</dbReference>
<dbReference type="InterPro" id="IPR028161">
    <property type="entry name" value="Met8-like"/>
</dbReference>
<dbReference type="Gene3D" id="3.30.160.110">
    <property type="entry name" value="Siroheme synthase, domain 2"/>
    <property type="match status" value="1"/>
</dbReference>
<gene>
    <name evidence="10" type="ORF">H9L16_01675</name>
</gene>
<evidence type="ECO:0000259" key="9">
    <source>
        <dbReference type="Pfam" id="PF14824"/>
    </source>
</evidence>
<dbReference type="UniPathway" id="UPA00262">
    <property type="reaction ID" value="UER00222"/>
</dbReference>
<dbReference type="RefSeq" id="WP_187552891.1">
    <property type="nucleotide sequence ID" value="NZ_BMZL01000001.1"/>
</dbReference>
<evidence type="ECO:0000256" key="5">
    <source>
        <dbReference type="ARBA" id="ARBA00023244"/>
    </source>
</evidence>